<reference evidence="1" key="1">
    <citation type="submission" date="2022-07" db="EMBL/GenBank/DDBJ databases">
        <title>The genome of Lyophyllum shimeji provides insight into the initial evolution of ectomycorrhizal fungal genome.</title>
        <authorList>
            <person name="Kobayashi Y."/>
            <person name="Shibata T."/>
            <person name="Hirakawa H."/>
            <person name="Shigenobu S."/>
            <person name="Nishiyama T."/>
            <person name="Yamada A."/>
            <person name="Hasebe M."/>
            <person name="Kawaguchi M."/>
        </authorList>
    </citation>
    <scope>NUCLEOTIDE SEQUENCE</scope>
    <source>
        <strain evidence="1">AT787</strain>
    </source>
</reference>
<dbReference type="AlphaFoldDB" id="A0A9P3PEC8"/>
<comment type="caution">
    <text evidence="1">The sequence shown here is derived from an EMBL/GenBank/DDBJ whole genome shotgun (WGS) entry which is preliminary data.</text>
</comment>
<name>A0A9P3PEC8_LYOSH</name>
<keyword evidence="2" id="KW-1185">Reference proteome</keyword>
<accession>A0A9P3PEC8</accession>
<dbReference type="OrthoDB" id="2745898at2759"/>
<protein>
    <submittedName>
        <fullName evidence="1">Uncharacterized protein</fullName>
    </submittedName>
</protein>
<dbReference type="Gene3D" id="3.80.10.10">
    <property type="entry name" value="Ribonuclease Inhibitor"/>
    <property type="match status" value="1"/>
</dbReference>
<gene>
    <name evidence="1" type="ORF">LshimejAT787_0112100</name>
</gene>
<dbReference type="SUPFAM" id="SSF52047">
    <property type="entry name" value="RNI-like"/>
    <property type="match status" value="1"/>
</dbReference>
<sequence length="390" mass="43575">MARPVIPQEIIDHIIDGYEGLPRLGGTEEDAAGLVREDRQLFGEWNPRCIRRPLTRFSLVARNWLPRSRYHLFSAPVVRINQDKYNSLRRLLDTPQKALGSIGPFIRHVTISSPCPSIFLPSYFPVLEELTLQGSLTLRQVQALMLSIPTLRKVGFKWVKLAIPPMEEEVARGKHPSVDTLRTIDTMSTSLQAFTWLDKVKPAHAISTLRVSGLYPDQIGNLSKFLASMASSLQHLEISSLRGSAIGDCETSLARGLNLGRLKQLESLTLPTVSLLTPEEINNLDQHVIHAVDFLIVMLRTLPASSKLKTLTISANEGDLAHFPWEDLATTLCRNSFAALESLVFVDWTVKDEARVPEVEAFINQCLSRIAARGILKIQFENLDNTTADL</sequence>
<organism evidence="1 2">
    <name type="scientific">Lyophyllum shimeji</name>
    <name type="common">Hon-shimeji</name>
    <name type="synonym">Tricholoma shimeji</name>
    <dbReference type="NCBI Taxonomy" id="47721"/>
    <lineage>
        <taxon>Eukaryota</taxon>
        <taxon>Fungi</taxon>
        <taxon>Dikarya</taxon>
        <taxon>Basidiomycota</taxon>
        <taxon>Agaricomycotina</taxon>
        <taxon>Agaricomycetes</taxon>
        <taxon>Agaricomycetidae</taxon>
        <taxon>Agaricales</taxon>
        <taxon>Tricholomatineae</taxon>
        <taxon>Lyophyllaceae</taxon>
        <taxon>Lyophyllum</taxon>
    </lineage>
</organism>
<evidence type="ECO:0000313" key="2">
    <source>
        <dbReference type="Proteomes" id="UP001063166"/>
    </source>
</evidence>
<dbReference type="InterPro" id="IPR032675">
    <property type="entry name" value="LRR_dom_sf"/>
</dbReference>
<dbReference type="EMBL" id="BRPK01000001">
    <property type="protein sequence ID" value="GLB34326.1"/>
    <property type="molecule type" value="Genomic_DNA"/>
</dbReference>
<dbReference type="Proteomes" id="UP001063166">
    <property type="component" value="Unassembled WGS sequence"/>
</dbReference>
<proteinExistence type="predicted"/>
<evidence type="ECO:0000313" key="1">
    <source>
        <dbReference type="EMBL" id="GLB34326.1"/>
    </source>
</evidence>